<protein>
    <submittedName>
        <fullName evidence="1">Uncharacterized protein</fullName>
    </submittedName>
</protein>
<keyword evidence="2" id="KW-1185">Reference proteome</keyword>
<accession>A0A5M7B7R8</accession>
<evidence type="ECO:0000313" key="1">
    <source>
        <dbReference type="EMBL" id="KAA5825422.1"/>
    </source>
</evidence>
<gene>
    <name evidence="1" type="ORF">F1721_32810</name>
</gene>
<dbReference type="AlphaFoldDB" id="A0A5M7B7R8"/>
<dbReference type="EMBL" id="VWPH01000021">
    <property type="protein sequence ID" value="KAA5825422.1"/>
    <property type="molecule type" value="Genomic_DNA"/>
</dbReference>
<dbReference type="Proteomes" id="UP000323946">
    <property type="component" value="Unassembled WGS sequence"/>
</dbReference>
<sequence length="79" mass="7702">MTRCKEACDGWENDCFRVGWILGFDAVGYGQDRVRAAGGAAASVGGGRAGLAGDAGPVGAAGCAAGPAAAPPLPTARPR</sequence>
<organism evidence="1 2">
    <name type="scientific">Saccharopolyspora hirsuta</name>
    <dbReference type="NCBI Taxonomy" id="1837"/>
    <lineage>
        <taxon>Bacteria</taxon>
        <taxon>Bacillati</taxon>
        <taxon>Actinomycetota</taxon>
        <taxon>Actinomycetes</taxon>
        <taxon>Pseudonocardiales</taxon>
        <taxon>Pseudonocardiaceae</taxon>
        <taxon>Saccharopolyspora</taxon>
    </lineage>
</organism>
<reference evidence="1 2" key="1">
    <citation type="submission" date="2019-09" db="EMBL/GenBank/DDBJ databases">
        <title>Draft genome sequence of the thermophilic Saccharopolyspora hirsuta VKM Ac-666T.</title>
        <authorList>
            <person name="Lobastova T.G."/>
            <person name="Fokina V."/>
            <person name="Bragin E.Y."/>
            <person name="Shtratnikova V.Y."/>
            <person name="Starodumova I.P."/>
            <person name="Tarlachkov S.V."/>
            <person name="Donova M.V."/>
        </authorList>
    </citation>
    <scope>NUCLEOTIDE SEQUENCE [LARGE SCALE GENOMIC DNA]</scope>
    <source>
        <strain evidence="1 2">VKM Ac-666</strain>
    </source>
</reference>
<proteinExistence type="predicted"/>
<name>A0A5M7B7R8_SACHI</name>
<comment type="caution">
    <text evidence="1">The sequence shown here is derived from an EMBL/GenBank/DDBJ whole genome shotgun (WGS) entry which is preliminary data.</text>
</comment>
<evidence type="ECO:0000313" key="2">
    <source>
        <dbReference type="Proteomes" id="UP000323946"/>
    </source>
</evidence>